<evidence type="ECO:0000256" key="14">
    <source>
        <dbReference type="ARBA" id="ARBA00060885"/>
    </source>
</evidence>
<comment type="catalytic activity">
    <reaction evidence="11">
        <text>2,2-dimethylpropanal + hydrogen cyanide = (2S)-2-hydroxy-3,3-dimethylbutanenitrile</text>
        <dbReference type="Rhea" id="RHEA:77407"/>
        <dbReference type="ChEBI" id="CHEBI:18407"/>
        <dbReference type="ChEBI" id="CHEBI:141557"/>
        <dbReference type="ChEBI" id="CHEBI:197355"/>
    </reaction>
</comment>
<proteinExistence type="inferred from homology"/>
<dbReference type="GO" id="GO:0080031">
    <property type="term" value="F:methyl salicylate esterase activity"/>
    <property type="evidence" value="ECO:0007669"/>
    <property type="project" value="TreeGrafter"/>
</dbReference>
<evidence type="ECO:0000313" key="22">
    <source>
        <dbReference type="Proteomes" id="UP001058974"/>
    </source>
</evidence>
<evidence type="ECO:0000256" key="6">
    <source>
        <dbReference type="ARBA" id="ARBA00051647"/>
    </source>
</evidence>
<protein>
    <recommendedName>
        <fullName evidence="16">(S)-hydroxynitrile lyase</fullName>
        <ecNumber evidence="15">4.1.2.47</ecNumber>
    </recommendedName>
    <alternativeName>
        <fullName evidence="17">2-hydroxy-2-methylpropanenitrile lyase</fullName>
    </alternativeName>
    <alternativeName>
        <fullName evidence="18">Acetone cyanohydrin lyase</fullName>
    </alternativeName>
    <alternativeName>
        <fullName evidence="19">Hydroxynitrile lyase</fullName>
    </alternativeName>
</protein>
<dbReference type="GO" id="GO:0047606">
    <property type="term" value="F:(S)-hydroxynitrile lyase activity"/>
    <property type="evidence" value="ECO:0007669"/>
    <property type="project" value="UniProtKB-EC"/>
</dbReference>
<feature type="non-terminal residue" evidence="21">
    <location>
        <position position="1"/>
    </location>
</feature>
<dbReference type="EC" id="4.1.2.47" evidence="15"/>
<evidence type="ECO:0000256" key="3">
    <source>
        <dbReference type="ARBA" id="ARBA00050262"/>
    </source>
</evidence>
<dbReference type="GO" id="GO:0009696">
    <property type="term" value="P:salicylic acid metabolic process"/>
    <property type="evidence" value="ECO:0007669"/>
    <property type="project" value="TreeGrafter"/>
</dbReference>
<comment type="similarity">
    <text evidence="14">Belongs to the AB hydrolase superfamily. Hydroxynitrile lyase family.</text>
</comment>
<evidence type="ECO:0000256" key="9">
    <source>
        <dbReference type="ARBA" id="ARBA00052033"/>
    </source>
</evidence>
<dbReference type="EMBL" id="JAMSHJ010000004">
    <property type="protein sequence ID" value="KAI5423224.1"/>
    <property type="molecule type" value="Genomic_DNA"/>
</dbReference>
<feature type="domain" description="AB hydrolase-1" evidence="20">
    <location>
        <begin position="37"/>
        <end position="273"/>
    </location>
</feature>
<comment type="catalytic activity">
    <reaction evidence="13">
        <text>an aromatic (S)-hydroxynitrile = an aromatic aldehyde + hydrogen cyanide</text>
        <dbReference type="Rhea" id="RHEA:54660"/>
        <dbReference type="ChEBI" id="CHEBI:18407"/>
        <dbReference type="ChEBI" id="CHEBI:33855"/>
        <dbReference type="ChEBI" id="CHEBI:138306"/>
        <dbReference type="EC" id="4.1.2.47"/>
    </reaction>
</comment>
<dbReference type="AlphaFoldDB" id="A0A9D4XLJ2"/>
<comment type="catalytic activity">
    <reaction evidence="7">
        <text>a disubstituted aliphatic (S)-hydroxynitrile = a ketone + hydrogen cyanide</text>
        <dbReference type="Rhea" id="RHEA:56592"/>
        <dbReference type="ChEBI" id="CHEBI:17087"/>
        <dbReference type="ChEBI" id="CHEBI:18407"/>
        <dbReference type="ChEBI" id="CHEBI:140597"/>
        <dbReference type="EC" id="4.1.2.47"/>
    </reaction>
</comment>
<dbReference type="Pfam" id="PF12697">
    <property type="entry name" value="Abhydrolase_6"/>
    <property type="match status" value="1"/>
</dbReference>
<evidence type="ECO:0000256" key="15">
    <source>
        <dbReference type="ARBA" id="ARBA00066572"/>
    </source>
</evidence>
<dbReference type="GO" id="GO:0080030">
    <property type="term" value="F:methyl indole-3-acetate esterase activity"/>
    <property type="evidence" value="ECO:0007669"/>
    <property type="project" value="TreeGrafter"/>
</dbReference>
<evidence type="ECO:0000256" key="4">
    <source>
        <dbReference type="ARBA" id="ARBA00050358"/>
    </source>
</evidence>
<comment type="catalytic activity">
    <reaction evidence="9">
        <text>2-methylpropanal + hydrogen cyanide = (2S)-2-hydroxy-3-methylbutanenitrile</text>
        <dbReference type="Rhea" id="RHEA:77403"/>
        <dbReference type="ChEBI" id="CHEBI:18407"/>
        <dbReference type="ChEBI" id="CHEBI:48943"/>
        <dbReference type="ChEBI" id="CHEBI:197354"/>
    </reaction>
</comment>
<evidence type="ECO:0000256" key="17">
    <source>
        <dbReference type="ARBA" id="ARBA00076040"/>
    </source>
</evidence>
<comment type="catalytic activity">
    <reaction evidence="1">
        <text>4-methoxybenzaldehyde + hydrogen cyanide = (2S)-2-hydroxy-2-(4-methoxyphenyl)acetonitrile</text>
        <dbReference type="Rhea" id="RHEA:77447"/>
        <dbReference type="ChEBI" id="CHEBI:18407"/>
        <dbReference type="ChEBI" id="CHEBI:28235"/>
        <dbReference type="ChEBI" id="CHEBI:197328"/>
    </reaction>
</comment>
<comment type="catalytic activity">
    <reaction evidence="6">
        <text>butan-2-one + hydrogen cyanide = 2-hydroxy-2-methylbutanenitrile</text>
        <dbReference type="Rhea" id="RHEA:77467"/>
        <dbReference type="ChEBI" id="CHEBI:18407"/>
        <dbReference type="ChEBI" id="CHEBI:28398"/>
        <dbReference type="ChEBI" id="CHEBI:60954"/>
    </reaction>
    <physiologicalReaction direction="right-to-left" evidence="6">
        <dbReference type="Rhea" id="RHEA:77469"/>
    </physiologicalReaction>
</comment>
<comment type="catalytic activity">
    <reaction evidence="4">
        <text>benzaldehyde + hydrogen cyanide = (S)-mandelonitrile</text>
        <dbReference type="Rhea" id="RHEA:77427"/>
        <dbReference type="ChEBI" id="CHEBI:17169"/>
        <dbReference type="ChEBI" id="CHEBI:18407"/>
        <dbReference type="ChEBI" id="CHEBI:36941"/>
    </reaction>
</comment>
<evidence type="ECO:0000256" key="16">
    <source>
        <dbReference type="ARBA" id="ARBA00069221"/>
    </source>
</evidence>
<evidence type="ECO:0000256" key="11">
    <source>
        <dbReference type="ARBA" id="ARBA00052600"/>
    </source>
</evidence>
<evidence type="ECO:0000256" key="19">
    <source>
        <dbReference type="ARBA" id="ARBA00079794"/>
    </source>
</evidence>
<evidence type="ECO:0000256" key="1">
    <source>
        <dbReference type="ARBA" id="ARBA00050104"/>
    </source>
</evidence>
<accession>A0A9D4XLJ2</accession>
<dbReference type="Gramene" id="Psat04G0628200-T1">
    <property type="protein sequence ID" value="KAI5423224.1"/>
    <property type="gene ID" value="KIW84_046282"/>
</dbReference>
<comment type="catalytic activity">
    <reaction evidence="12">
        <text>cyclohexanecarbaldehyde + hydrogen cyanide = (2S)-2-cyclohexyl-2-hydroxyacetonitrile</text>
        <dbReference type="Rhea" id="RHEA:77423"/>
        <dbReference type="ChEBI" id="CHEBI:18407"/>
        <dbReference type="ChEBI" id="CHEBI:197359"/>
        <dbReference type="ChEBI" id="CHEBI:197360"/>
    </reaction>
</comment>
<evidence type="ECO:0000256" key="8">
    <source>
        <dbReference type="ARBA" id="ARBA00051977"/>
    </source>
</evidence>
<evidence type="ECO:0000256" key="12">
    <source>
        <dbReference type="ARBA" id="ARBA00052609"/>
    </source>
</evidence>
<sequence length="290" mass="33203">IIKKAKIYKMMKRDMHFVHILFLLTLSPLICVNSEHFVLVHGACHGAWCWYKVATLLQSAGHNVTTVELAASGINPIQVQEIRQISKYHEPLMKYMESLPLEEKVILVGHSLAGLSMSVAMEKFPQKISVAVFITTFVLSQNLTYPAILQEQARRNNSLMDTKDLYFDGPNKPATARLFGPKYLASTFYQLSPPEDLTLALSLVRPMPLYNDYDLLEKETKVTYDRNGRVPKIFIIAKNDKLVAEDFQRWIIERSGPYAEVKVVKNADHMVIFSKVKKLTRMLLKIARKY</sequence>
<dbReference type="InterPro" id="IPR029058">
    <property type="entry name" value="AB_hydrolase_fold"/>
</dbReference>
<comment type="caution">
    <text evidence="21">The sequence shown here is derived from an EMBL/GenBank/DDBJ whole genome shotgun (WGS) entry which is preliminary data.</text>
</comment>
<evidence type="ECO:0000256" key="2">
    <source>
        <dbReference type="ARBA" id="ARBA00050241"/>
    </source>
</evidence>
<dbReference type="GO" id="GO:0009694">
    <property type="term" value="P:jasmonic acid metabolic process"/>
    <property type="evidence" value="ECO:0007669"/>
    <property type="project" value="TreeGrafter"/>
</dbReference>
<dbReference type="Proteomes" id="UP001058974">
    <property type="component" value="Chromosome 4"/>
</dbReference>
<comment type="catalytic activity">
    <reaction evidence="8">
        <text>acrolein + hydrogen cyanide = (2S)-2-hydroxybut-3-enenitrile</text>
        <dbReference type="Rhea" id="RHEA:77411"/>
        <dbReference type="ChEBI" id="CHEBI:15368"/>
        <dbReference type="ChEBI" id="CHEBI:18407"/>
        <dbReference type="ChEBI" id="CHEBI:197356"/>
    </reaction>
</comment>
<comment type="catalytic activity">
    <reaction evidence="5">
        <text>formylthiophene + hydrogen cyanide = (2R)-2-hydroxy-2-(thiophen-2-yl)acetonitrile</text>
        <dbReference type="Rhea" id="RHEA:77455"/>
        <dbReference type="ChEBI" id="CHEBI:18407"/>
        <dbReference type="ChEBI" id="CHEBI:87301"/>
        <dbReference type="ChEBI" id="CHEBI:197332"/>
    </reaction>
</comment>
<comment type="catalytic activity">
    <reaction evidence="2">
        <text>a monosubstituted aliphatic (S)-hydroxynitrile = an aldehyde + hydrogen cyanide</text>
        <dbReference type="Rhea" id="RHEA:56588"/>
        <dbReference type="ChEBI" id="CHEBI:17478"/>
        <dbReference type="ChEBI" id="CHEBI:18407"/>
        <dbReference type="ChEBI" id="CHEBI:140596"/>
        <dbReference type="EC" id="4.1.2.47"/>
    </reaction>
</comment>
<evidence type="ECO:0000256" key="13">
    <source>
        <dbReference type="ARBA" id="ARBA00052826"/>
    </source>
</evidence>
<reference evidence="21 22" key="1">
    <citation type="journal article" date="2022" name="Nat. Genet.">
        <title>Improved pea reference genome and pan-genome highlight genomic features and evolutionary characteristics.</title>
        <authorList>
            <person name="Yang T."/>
            <person name="Liu R."/>
            <person name="Luo Y."/>
            <person name="Hu S."/>
            <person name="Wang D."/>
            <person name="Wang C."/>
            <person name="Pandey M.K."/>
            <person name="Ge S."/>
            <person name="Xu Q."/>
            <person name="Li N."/>
            <person name="Li G."/>
            <person name="Huang Y."/>
            <person name="Saxena R.K."/>
            <person name="Ji Y."/>
            <person name="Li M."/>
            <person name="Yan X."/>
            <person name="He Y."/>
            <person name="Liu Y."/>
            <person name="Wang X."/>
            <person name="Xiang C."/>
            <person name="Varshney R.K."/>
            <person name="Ding H."/>
            <person name="Gao S."/>
            <person name="Zong X."/>
        </authorList>
    </citation>
    <scope>NUCLEOTIDE SEQUENCE [LARGE SCALE GENOMIC DNA]</scope>
    <source>
        <strain evidence="21 22">cv. Zhongwan 6</strain>
    </source>
</reference>
<evidence type="ECO:0000256" key="5">
    <source>
        <dbReference type="ARBA" id="ARBA00050608"/>
    </source>
</evidence>
<evidence type="ECO:0000313" key="21">
    <source>
        <dbReference type="EMBL" id="KAI5423224.1"/>
    </source>
</evidence>
<comment type="catalytic activity">
    <reaction evidence="10">
        <text>3-formylthiophene + hydrogen cyanide = (2S)-2-hydroxy-2-(thiophen-3-yl)acetonitrile</text>
        <dbReference type="Rhea" id="RHEA:77459"/>
        <dbReference type="ChEBI" id="CHEBI:18407"/>
        <dbReference type="ChEBI" id="CHEBI:87611"/>
        <dbReference type="ChEBI" id="CHEBI:197333"/>
    </reaction>
</comment>
<evidence type="ECO:0000256" key="10">
    <source>
        <dbReference type="ARBA" id="ARBA00052511"/>
    </source>
</evidence>
<keyword evidence="22" id="KW-1185">Reference proteome</keyword>
<organism evidence="21 22">
    <name type="scientific">Pisum sativum</name>
    <name type="common">Garden pea</name>
    <name type="synonym">Lathyrus oleraceus</name>
    <dbReference type="NCBI Taxonomy" id="3888"/>
    <lineage>
        <taxon>Eukaryota</taxon>
        <taxon>Viridiplantae</taxon>
        <taxon>Streptophyta</taxon>
        <taxon>Embryophyta</taxon>
        <taxon>Tracheophyta</taxon>
        <taxon>Spermatophyta</taxon>
        <taxon>Magnoliopsida</taxon>
        <taxon>eudicotyledons</taxon>
        <taxon>Gunneridae</taxon>
        <taxon>Pentapetalae</taxon>
        <taxon>rosids</taxon>
        <taxon>fabids</taxon>
        <taxon>Fabales</taxon>
        <taxon>Fabaceae</taxon>
        <taxon>Papilionoideae</taxon>
        <taxon>50 kb inversion clade</taxon>
        <taxon>NPAAA clade</taxon>
        <taxon>Hologalegina</taxon>
        <taxon>IRL clade</taxon>
        <taxon>Fabeae</taxon>
        <taxon>Lathyrus</taxon>
    </lineage>
</organism>
<evidence type="ECO:0000256" key="7">
    <source>
        <dbReference type="ARBA" id="ARBA00051735"/>
    </source>
</evidence>
<gene>
    <name evidence="21" type="ORF">KIW84_046282</name>
</gene>
<name>A0A9D4XLJ2_PEA</name>
<dbReference type="FunFam" id="3.40.50.1820:FF:000051">
    <property type="entry name" value="(S)-hydroxynitrile lyase"/>
    <property type="match status" value="1"/>
</dbReference>
<dbReference type="InterPro" id="IPR045889">
    <property type="entry name" value="MES/HNL"/>
</dbReference>
<dbReference type="InterPro" id="IPR000073">
    <property type="entry name" value="AB_hydrolase_1"/>
</dbReference>
<evidence type="ECO:0000259" key="20">
    <source>
        <dbReference type="Pfam" id="PF12697"/>
    </source>
</evidence>
<dbReference type="GO" id="GO:0080032">
    <property type="term" value="F:methyl jasmonate esterase activity"/>
    <property type="evidence" value="ECO:0007669"/>
    <property type="project" value="TreeGrafter"/>
</dbReference>
<dbReference type="PANTHER" id="PTHR10992:SF1077">
    <property type="entry name" value="ALPHA_BETA FOLD HYDROLASE"/>
    <property type="match status" value="1"/>
</dbReference>
<evidence type="ECO:0000256" key="18">
    <source>
        <dbReference type="ARBA" id="ARBA00078291"/>
    </source>
</evidence>
<dbReference type="PANTHER" id="PTHR10992">
    <property type="entry name" value="METHYLESTERASE FAMILY MEMBER"/>
    <property type="match status" value="1"/>
</dbReference>
<dbReference type="SUPFAM" id="SSF53474">
    <property type="entry name" value="alpha/beta-Hydrolases"/>
    <property type="match status" value="1"/>
</dbReference>
<dbReference type="Gene3D" id="3.40.50.1820">
    <property type="entry name" value="alpha/beta hydrolase"/>
    <property type="match status" value="1"/>
</dbReference>
<comment type="catalytic activity">
    <reaction evidence="3">
        <text>2-hydroxy-2-methylpropanenitrile = acetone + hydrogen cyanide</text>
        <dbReference type="Rhea" id="RHEA:11932"/>
        <dbReference type="ChEBI" id="CHEBI:15347"/>
        <dbReference type="ChEBI" id="CHEBI:15348"/>
        <dbReference type="ChEBI" id="CHEBI:18407"/>
    </reaction>
    <physiologicalReaction direction="left-to-right" evidence="3">
        <dbReference type="Rhea" id="RHEA:11933"/>
    </physiologicalReaction>
</comment>